<accession>A0ABW2LJR7</accession>
<gene>
    <name evidence="1" type="ORF">ACFQRI_14615</name>
</gene>
<keyword evidence="2" id="KW-1185">Reference proteome</keyword>
<protein>
    <recommendedName>
        <fullName evidence="3">HEAT repeat domain-containing protein</fullName>
    </recommendedName>
</protein>
<evidence type="ECO:0000313" key="1">
    <source>
        <dbReference type="EMBL" id="MFC7342633.1"/>
    </source>
</evidence>
<evidence type="ECO:0008006" key="3">
    <source>
        <dbReference type="Google" id="ProtNLM"/>
    </source>
</evidence>
<name>A0ABW2LJR7_9PSEU</name>
<organism evidence="1 2">
    <name type="scientific">Saccharopolyspora griseoalba</name>
    <dbReference type="NCBI Taxonomy" id="1431848"/>
    <lineage>
        <taxon>Bacteria</taxon>
        <taxon>Bacillati</taxon>
        <taxon>Actinomycetota</taxon>
        <taxon>Actinomycetes</taxon>
        <taxon>Pseudonocardiales</taxon>
        <taxon>Pseudonocardiaceae</taxon>
        <taxon>Saccharopolyspora</taxon>
    </lineage>
</organism>
<proteinExistence type="predicted"/>
<dbReference type="EMBL" id="JBHTCJ010000006">
    <property type="protein sequence ID" value="MFC7342633.1"/>
    <property type="molecule type" value="Genomic_DNA"/>
</dbReference>
<sequence length="564" mass="61275">MRTVFIHGETERFEAARFELITLFTQHHPDQVSAELAMLLLRDKLAADGLLAHWTEADVVRFLAEVAPRRVVLSEDWSQVPRFAHRWLDFLAEEGLLAGDPLTALHEAVDAATPRYLAGMAEPTEWGAEKFWRTALLEHGVDESDEDAVAEFAAQVERGEVDVDEDLVDRLEEDSDDEAVWLPPVQLTGEGPHREIAADAPIVEQVAEVIRWAETDGDPSAADSLVEALGDTETADLLLEWCARAGLLRMSEERIVPTLIAAPVLAEPELLWNRLWQRFVLVEDAFAEQLADAEEDAVPEIVQTLLSALYAATEPVPEDFLVDFAADALELDDTAGLASVVRTITAQWAAMDAVVVDDEDERLLEMRPAGRWAARESLRAFGFRVPTVAELRTAPAELVALLFAEAPPQTQQALCTQWISHRGAKQAATDLAELLERVDEPPVRLAALAILEYAGDEGIAAARGLVDDERCGATVRVWLGAATGESIARPGDELALTLDGMAATAEDDVESFVEEFAGQPTEDQLKLIGEMAASAEPAAGALLSALAELHPDQEVAEAASAAMG</sequence>
<evidence type="ECO:0000313" key="2">
    <source>
        <dbReference type="Proteomes" id="UP001596504"/>
    </source>
</evidence>
<comment type="caution">
    <text evidence="1">The sequence shown here is derived from an EMBL/GenBank/DDBJ whole genome shotgun (WGS) entry which is preliminary data.</text>
</comment>
<reference evidence="2" key="1">
    <citation type="journal article" date="2019" name="Int. J. Syst. Evol. Microbiol.">
        <title>The Global Catalogue of Microorganisms (GCM) 10K type strain sequencing project: providing services to taxonomists for standard genome sequencing and annotation.</title>
        <authorList>
            <consortium name="The Broad Institute Genomics Platform"/>
            <consortium name="The Broad Institute Genome Sequencing Center for Infectious Disease"/>
            <person name="Wu L."/>
            <person name="Ma J."/>
        </authorList>
    </citation>
    <scope>NUCLEOTIDE SEQUENCE [LARGE SCALE GENOMIC DNA]</scope>
    <source>
        <strain evidence="2">WLHS5</strain>
    </source>
</reference>
<dbReference type="Proteomes" id="UP001596504">
    <property type="component" value="Unassembled WGS sequence"/>
</dbReference>
<dbReference type="RefSeq" id="WP_380668689.1">
    <property type="nucleotide sequence ID" value="NZ_JBHTCJ010000006.1"/>
</dbReference>